<dbReference type="RefSeq" id="WP_174812651.1">
    <property type="nucleotide sequence ID" value="NZ_CP054612.1"/>
</dbReference>
<organism evidence="1 2">
    <name type="scientific">Paenibacillus cellulosilyticus</name>
    <dbReference type="NCBI Taxonomy" id="375489"/>
    <lineage>
        <taxon>Bacteria</taxon>
        <taxon>Bacillati</taxon>
        <taxon>Bacillota</taxon>
        <taxon>Bacilli</taxon>
        <taxon>Bacillales</taxon>
        <taxon>Paenibacillaceae</taxon>
        <taxon>Paenibacillus</taxon>
    </lineage>
</organism>
<dbReference type="Proteomes" id="UP000246635">
    <property type="component" value="Unassembled WGS sequence"/>
</dbReference>
<evidence type="ECO:0000313" key="1">
    <source>
        <dbReference type="EMBL" id="PWW05475.1"/>
    </source>
</evidence>
<accession>A0A2V2YWK3</accession>
<comment type="caution">
    <text evidence="1">The sequence shown here is derived from an EMBL/GenBank/DDBJ whole genome shotgun (WGS) entry which is preliminary data.</text>
</comment>
<reference evidence="1 2" key="1">
    <citation type="submission" date="2018-05" db="EMBL/GenBank/DDBJ databases">
        <title>Genomic Encyclopedia of Type Strains, Phase III (KMG-III): the genomes of soil and plant-associated and newly described type strains.</title>
        <authorList>
            <person name="Whitman W."/>
        </authorList>
    </citation>
    <scope>NUCLEOTIDE SEQUENCE [LARGE SCALE GENOMIC DNA]</scope>
    <source>
        <strain evidence="1 2">CECT 5696</strain>
    </source>
</reference>
<dbReference type="EMBL" id="QGTQ01000004">
    <property type="protein sequence ID" value="PWW05475.1"/>
    <property type="molecule type" value="Genomic_DNA"/>
</dbReference>
<gene>
    <name evidence="1" type="ORF">DFQ01_10433</name>
</gene>
<evidence type="ECO:0000313" key="2">
    <source>
        <dbReference type="Proteomes" id="UP000246635"/>
    </source>
</evidence>
<dbReference type="AlphaFoldDB" id="A0A2V2YWK3"/>
<protein>
    <submittedName>
        <fullName evidence="1">Uncharacterized protein</fullName>
    </submittedName>
</protein>
<keyword evidence="2" id="KW-1185">Reference proteome</keyword>
<proteinExistence type="predicted"/>
<name>A0A2V2YWK3_9BACL</name>
<sequence length="55" mass="6542">MDDRKAEILRKVRAYGILNDPQWLNKPDEPVPLWVLLEALVQMMERLEPPHTPYD</sequence>